<dbReference type="SUPFAM" id="SSF52058">
    <property type="entry name" value="L domain-like"/>
    <property type="match status" value="1"/>
</dbReference>
<dbReference type="EMBL" id="JH795879">
    <property type="protein sequence ID" value="EJT96965.1"/>
    <property type="molecule type" value="Genomic_DNA"/>
</dbReference>
<dbReference type="STRING" id="1858805.M5FN77"/>
<keyword evidence="2" id="KW-1185">Reference proteome</keyword>
<protein>
    <submittedName>
        <fullName evidence="1">RNI-like protein</fullName>
    </submittedName>
</protein>
<proteinExistence type="predicted"/>
<dbReference type="RefSeq" id="XP_040623863.1">
    <property type="nucleotide sequence ID" value="XM_040774146.1"/>
</dbReference>
<dbReference type="Gene3D" id="3.80.10.10">
    <property type="entry name" value="Ribonuclease Inhibitor"/>
    <property type="match status" value="1"/>
</dbReference>
<dbReference type="Pfam" id="PF00560">
    <property type="entry name" value="LRR_1"/>
    <property type="match status" value="1"/>
</dbReference>
<dbReference type="Proteomes" id="UP000030653">
    <property type="component" value="Unassembled WGS sequence"/>
</dbReference>
<dbReference type="OrthoDB" id="676979at2759"/>
<gene>
    <name evidence="1" type="ORF">DACRYDRAFT_25404</name>
</gene>
<dbReference type="AlphaFoldDB" id="M5FN77"/>
<organism evidence="1 2">
    <name type="scientific">Dacryopinax primogenitus (strain DJM 731)</name>
    <name type="common">Brown rot fungus</name>
    <dbReference type="NCBI Taxonomy" id="1858805"/>
    <lineage>
        <taxon>Eukaryota</taxon>
        <taxon>Fungi</taxon>
        <taxon>Dikarya</taxon>
        <taxon>Basidiomycota</taxon>
        <taxon>Agaricomycotina</taxon>
        <taxon>Dacrymycetes</taxon>
        <taxon>Dacrymycetales</taxon>
        <taxon>Dacrymycetaceae</taxon>
        <taxon>Dacryopinax</taxon>
    </lineage>
</organism>
<dbReference type="GeneID" id="63689208"/>
<dbReference type="PANTHER" id="PTHR48057">
    <property type="entry name" value="LEUCINE-RICH REPEAT SERINE/THREONINE-PROTEIN KINASE 1"/>
    <property type="match status" value="1"/>
</dbReference>
<dbReference type="InterPro" id="IPR032675">
    <property type="entry name" value="LRR_dom_sf"/>
</dbReference>
<evidence type="ECO:0000313" key="1">
    <source>
        <dbReference type="EMBL" id="EJT96965.1"/>
    </source>
</evidence>
<dbReference type="HOGENOM" id="CLU_1277583_0_0_1"/>
<name>M5FN77_DACPD</name>
<evidence type="ECO:0000313" key="2">
    <source>
        <dbReference type="Proteomes" id="UP000030653"/>
    </source>
</evidence>
<dbReference type="InterPro" id="IPR001611">
    <property type="entry name" value="Leu-rich_rpt"/>
</dbReference>
<sequence length="216" mass="22410">MTFPAVPQTLSEDSMSGFVALQGLQITGNGQVPAGSLPQSLLQLSGLVTLQLQTTGFGPLPDNAFDALKSLQWLTLAGNSNLGQTLPSSITELPLTSLIVNGQNLEMNLATLLSPTASFATTLQMLDLSVNALSSSFPSSLAAFTSLVDINLSSNDLTSLPPTLPTSLRVLDLHMNTALKGTLPSQVCTMGLQSCNFKETAVTTSGSCGVCQFGST</sequence>
<reference evidence="1 2" key="1">
    <citation type="journal article" date="2012" name="Science">
        <title>The Paleozoic origin of enzymatic lignin decomposition reconstructed from 31 fungal genomes.</title>
        <authorList>
            <person name="Floudas D."/>
            <person name="Binder M."/>
            <person name="Riley R."/>
            <person name="Barry K."/>
            <person name="Blanchette R.A."/>
            <person name="Henrissat B."/>
            <person name="Martinez A.T."/>
            <person name="Otillar R."/>
            <person name="Spatafora J.W."/>
            <person name="Yadav J.S."/>
            <person name="Aerts A."/>
            <person name="Benoit I."/>
            <person name="Boyd A."/>
            <person name="Carlson A."/>
            <person name="Copeland A."/>
            <person name="Coutinho P.M."/>
            <person name="de Vries R.P."/>
            <person name="Ferreira P."/>
            <person name="Findley K."/>
            <person name="Foster B."/>
            <person name="Gaskell J."/>
            <person name="Glotzer D."/>
            <person name="Gorecki P."/>
            <person name="Heitman J."/>
            <person name="Hesse C."/>
            <person name="Hori C."/>
            <person name="Igarashi K."/>
            <person name="Jurgens J.A."/>
            <person name="Kallen N."/>
            <person name="Kersten P."/>
            <person name="Kohler A."/>
            <person name="Kuees U."/>
            <person name="Kumar T.K.A."/>
            <person name="Kuo A."/>
            <person name="LaButti K."/>
            <person name="Larrondo L.F."/>
            <person name="Lindquist E."/>
            <person name="Ling A."/>
            <person name="Lombard V."/>
            <person name="Lucas S."/>
            <person name="Lundell T."/>
            <person name="Martin R."/>
            <person name="McLaughlin D.J."/>
            <person name="Morgenstern I."/>
            <person name="Morin E."/>
            <person name="Murat C."/>
            <person name="Nagy L.G."/>
            <person name="Nolan M."/>
            <person name="Ohm R.A."/>
            <person name="Patyshakuliyeva A."/>
            <person name="Rokas A."/>
            <person name="Ruiz-Duenas F.J."/>
            <person name="Sabat G."/>
            <person name="Salamov A."/>
            <person name="Samejima M."/>
            <person name="Schmutz J."/>
            <person name="Slot J.C."/>
            <person name="St John F."/>
            <person name="Stenlid J."/>
            <person name="Sun H."/>
            <person name="Sun S."/>
            <person name="Syed K."/>
            <person name="Tsang A."/>
            <person name="Wiebenga A."/>
            <person name="Young D."/>
            <person name="Pisabarro A."/>
            <person name="Eastwood D.C."/>
            <person name="Martin F."/>
            <person name="Cullen D."/>
            <person name="Grigoriev I.V."/>
            <person name="Hibbett D.S."/>
        </authorList>
    </citation>
    <scope>NUCLEOTIDE SEQUENCE [LARGE SCALE GENOMIC DNA]</scope>
    <source>
        <strain evidence="1 2">DJM-731 SS1</strain>
    </source>
</reference>
<accession>M5FN77</accession>
<dbReference type="OMA" id="HMNTALK"/>
<dbReference type="InterPro" id="IPR052595">
    <property type="entry name" value="LRRC69/RLP"/>
</dbReference>